<dbReference type="Gene3D" id="2.170.270.10">
    <property type="entry name" value="SET domain"/>
    <property type="match status" value="1"/>
</dbReference>
<dbReference type="CDD" id="cd20071">
    <property type="entry name" value="SET_SMYD"/>
    <property type="match status" value="1"/>
</dbReference>
<organism evidence="3 4">
    <name type="scientific">Hymenoscyphus fraxineus</name>
    <dbReference type="NCBI Taxonomy" id="746836"/>
    <lineage>
        <taxon>Eukaryota</taxon>
        <taxon>Fungi</taxon>
        <taxon>Dikarya</taxon>
        <taxon>Ascomycota</taxon>
        <taxon>Pezizomycotina</taxon>
        <taxon>Leotiomycetes</taxon>
        <taxon>Helotiales</taxon>
        <taxon>Helotiaceae</taxon>
        <taxon>Hymenoscyphus</taxon>
    </lineage>
</organism>
<accession>A0A9N9PSL4</accession>
<feature type="signal peptide" evidence="1">
    <location>
        <begin position="1"/>
        <end position="36"/>
    </location>
</feature>
<name>A0A9N9PSL4_9HELO</name>
<feature type="domain" description="SET" evidence="2">
    <location>
        <begin position="171"/>
        <end position="324"/>
    </location>
</feature>
<dbReference type="InterPro" id="IPR001214">
    <property type="entry name" value="SET_dom"/>
</dbReference>
<evidence type="ECO:0000256" key="1">
    <source>
        <dbReference type="SAM" id="SignalP"/>
    </source>
</evidence>
<dbReference type="Pfam" id="PF00856">
    <property type="entry name" value="SET"/>
    <property type="match status" value="1"/>
</dbReference>
<dbReference type="PROSITE" id="PS50280">
    <property type="entry name" value="SET"/>
    <property type="match status" value="1"/>
</dbReference>
<protein>
    <recommendedName>
        <fullName evidence="2">SET domain-containing protein</fullName>
    </recommendedName>
</protein>
<dbReference type="PANTHER" id="PTHR47332:SF6">
    <property type="entry name" value="SET DOMAIN-CONTAINING PROTEIN"/>
    <property type="match status" value="1"/>
</dbReference>
<dbReference type="OrthoDB" id="265717at2759"/>
<gene>
    <name evidence="3" type="ORF">HYFRA_00005911</name>
</gene>
<dbReference type="Proteomes" id="UP000696280">
    <property type="component" value="Unassembled WGS sequence"/>
</dbReference>
<dbReference type="Gene3D" id="1.25.40.10">
    <property type="entry name" value="Tetratricopeptide repeat domain"/>
    <property type="match status" value="1"/>
</dbReference>
<dbReference type="AlphaFoldDB" id="A0A9N9PSL4"/>
<keyword evidence="4" id="KW-1185">Reference proteome</keyword>
<dbReference type="InterPro" id="IPR053185">
    <property type="entry name" value="SET_domain_protein"/>
</dbReference>
<comment type="caution">
    <text evidence="3">The sequence shown here is derived from an EMBL/GenBank/DDBJ whole genome shotgun (WGS) entry which is preliminary data.</text>
</comment>
<dbReference type="PANTHER" id="PTHR47332">
    <property type="entry name" value="SET DOMAIN-CONTAINING PROTEIN 5"/>
    <property type="match status" value="1"/>
</dbReference>
<keyword evidence="1" id="KW-0732">Signal</keyword>
<dbReference type="InterPro" id="IPR011990">
    <property type="entry name" value="TPR-like_helical_dom_sf"/>
</dbReference>
<evidence type="ECO:0000259" key="2">
    <source>
        <dbReference type="PROSITE" id="PS50280"/>
    </source>
</evidence>
<evidence type="ECO:0000313" key="3">
    <source>
        <dbReference type="EMBL" id="CAG8954290.1"/>
    </source>
</evidence>
<dbReference type="SMART" id="SM00317">
    <property type="entry name" value="SET"/>
    <property type="match status" value="1"/>
</dbReference>
<evidence type="ECO:0000313" key="4">
    <source>
        <dbReference type="Proteomes" id="UP000696280"/>
    </source>
</evidence>
<dbReference type="EMBL" id="CAJVRL010000056">
    <property type="protein sequence ID" value="CAG8954290.1"/>
    <property type="molecule type" value="Genomic_DNA"/>
</dbReference>
<reference evidence="3" key="1">
    <citation type="submission" date="2021-07" db="EMBL/GenBank/DDBJ databases">
        <authorList>
            <person name="Durling M."/>
        </authorList>
    </citation>
    <scope>NUCLEOTIDE SEQUENCE</scope>
</reference>
<feature type="chain" id="PRO_5040300963" description="SET domain-containing protein" evidence="1">
    <location>
        <begin position="37"/>
        <end position="466"/>
    </location>
</feature>
<sequence>MPSHHRSGNRLAPSISRRVFITCLFLLFTCTCNSSGELEEDVGRGWDGVRGSTTPAVVCCLNEALKPLVEVTKICALGGDVDLIALDGYEQGVKFMAIDSWSTAWSHRPVCLDDGGEIVNEEVGLEGEERLCIYTKAGFNRGRGVSIVTTSSVAQKFSSLPAFRTPMAEKSNVDVGDSAIWYTKSLPGKGIGMLAKKNLEWGDLILESNPVLIVNSAKTLGRKVGEEILGRAVEQLGVETRNAYLRLSRGLGVESVKMQDILKSNTFEVQVGWLMHLAIFLEPARLNHDCAPNAQYYVDSETLTLYVKAVRPIAEDEEITISYTSPFQKAAARQEHLHQAFHFTCSCNLCTTSEESDKSLAEINEIQERLGDWDSDRPVHSDEAQRLIELYQKLNLHAFLDMPFGFASLMYNSFGKEKKAVRYARMAAEAAEMRYGPSAADFGMWQSIIRFPQGHWSWEYRLGRWL</sequence>
<dbReference type="SUPFAM" id="SSF82199">
    <property type="entry name" value="SET domain"/>
    <property type="match status" value="1"/>
</dbReference>
<proteinExistence type="predicted"/>
<dbReference type="InterPro" id="IPR046341">
    <property type="entry name" value="SET_dom_sf"/>
</dbReference>